<keyword evidence="2" id="KW-1185">Reference proteome</keyword>
<evidence type="ECO:0000313" key="2">
    <source>
        <dbReference type="Proteomes" id="UP000073492"/>
    </source>
</evidence>
<dbReference type="OrthoDB" id="3485059at2759"/>
<dbReference type="Pfam" id="PF12296">
    <property type="entry name" value="HsbA"/>
    <property type="match status" value="1"/>
</dbReference>
<dbReference type="Gene3D" id="1.20.1280.140">
    <property type="match status" value="1"/>
</dbReference>
<dbReference type="EMBL" id="LFZO01001241">
    <property type="protein sequence ID" value="KXS93466.1"/>
    <property type="molecule type" value="Genomic_DNA"/>
</dbReference>
<organism evidence="1 2">
    <name type="scientific">Pseudocercospora musae</name>
    <dbReference type="NCBI Taxonomy" id="113226"/>
    <lineage>
        <taxon>Eukaryota</taxon>
        <taxon>Fungi</taxon>
        <taxon>Dikarya</taxon>
        <taxon>Ascomycota</taxon>
        <taxon>Pezizomycotina</taxon>
        <taxon>Dothideomycetes</taxon>
        <taxon>Dothideomycetidae</taxon>
        <taxon>Mycosphaerellales</taxon>
        <taxon>Mycosphaerellaceae</taxon>
        <taxon>Pseudocercospora</taxon>
    </lineage>
</organism>
<evidence type="ECO:0000313" key="1">
    <source>
        <dbReference type="EMBL" id="KXS93466.1"/>
    </source>
</evidence>
<dbReference type="Proteomes" id="UP000073492">
    <property type="component" value="Unassembled WGS sequence"/>
</dbReference>
<gene>
    <name evidence="1" type="ORF">AC579_1063</name>
</gene>
<dbReference type="InterPro" id="IPR021054">
    <property type="entry name" value="Cell_wall_mannoprotein_1"/>
</dbReference>
<dbReference type="PANTHER" id="PTHR38123:SF4">
    <property type="entry name" value="CELL WALL GALACTOMANNOPROTEIN, PUTATIVE (AFU_ORTHOLOGUE AFUA_4G00870)-RELATED"/>
    <property type="match status" value="1"/>
</dbReference>
<reference evidence="1 2" key="1">
    <citation type="submission" date="2015-07" db="EMBL/GenBank/DDBJ databases">
        <title>Comparative genomics of the Sigatoka disease complex on banana suggests a link between parallel evolutionary changes in Pseudocercospora fijiensis and Pseudocercospora eumusae and increased virulence on the banana host.</title>
        <authorList>
            <person name="Chang T.-C."/>
            <person name="Salvucci A."/>
            <person name="Crous P.W."/>
            <person name="Stergiopoulos I."/>
        </authorList>
    </citation>
    <scope>NUCLEOTIDE SEQUENCE [LARGE SCALE GENOMIC DNA]</scope>
    <source>
        <strain evidence="1 2">CBS 116634</strain>
    </source>
</reference>
<dbReference type="PANTHER" id="PTHR38123">
    <property type="entry name" value="CELL WALL SERINE-THREONINE-RICH GALACTOMANNOPROTEIN MP1 (AFU_ORTHOLOGUE AFUA_4G03240)"/>
    <property type="match status" value="1"/>
</dbReference>
<dbReference type="GO" id="GO:0005576">
    <property type="term" value="C:extracellular region"/>
    <property type="evidence" value="ECO:0007669"/>
    <property type="project" value="TreeGrafter"/>
</dbReference>
<name>A0A139GTD5_9PEZI</name>
<dbReference type="AlphaFoldDB" id="A0A139GTD5"/>
<accession>A0A139GTD5</accession>
<evidence type="ECO:0008006" key="3">
    <source>
        <dbReference type="Google" id="ProtNLM"/>
    </source>
</evidence>
<sequence length="207" mass="22953">MPWHSSLCRWPLHHRHELRHQDKERKEKQPDTMRYFSVILLSTLLTLVNCQADKIVQALNTTQSQVQTLDSMVAAFKGDLLAAVKIQQQALVIGRQIETTTEIVEATPSLNDTTSLEVATSVLTLVPFVETLLKRIQDKKPVFQSVVIGLFDVTAQVTQILTKQKTATLALGNSIATKLTGAFKTAAPAIIDKLEADFNRVIADYGS</sequence>
<proteinExistence type="predicted"/>
<protein>
    <recommendedName>
        <fullName evidence="3">Cell wall protein</fullName>
    </recommendedName>
</protein>
<comment type="caution">
    <text evidence="1">The sequence shown here is derived from an EMBL/GenBank/DDBJ whole genome shotgun (WGS) entry which is preliminary data.</text>
</comment>